<keyword evidence="4" id="KW-1185">Reference proteome</keyword>
<name>A0AAE2C8E3_9LAMI</name>
<dbReference type="InterPro" id="IPR011990">
    <property type="entry name" value="TPR-like_helical_dom_sf"/>
</dbReference>
<reference evidence="3" key="2">
    <citation type="journal article" date="2024" name="Plant">
        <title>Genomic evolution and insights into agronomic trait innovations of Sesamum species.</title>
        <authorList>
            <person name="Miao H."/>
            <person name="Wang L."/>
            <person name="Qu L."/>
            <person name="Liu H."/>
            <person name="Sun Y."/>
            <person name="Le M."/>
            <person name="Wang Q."/>
            <person name="Wei S."/>
            <person name="Zheng Y."/>
            <person name="Lin W."/>
            <person name="Duan Y."/>
            <person name="Cao H."/>
            <person name="Xiong S."/>
            <person name="Wang X."/>
            <person name="Wei L."/>
            <person name="Li C."/>
            <person name="Ma Q."/>
            <person name="Ju M."/>
            <person name="Zhao R."/>
            <person name="Li G."/>
            <person name="Mu C."/>
            <person name="Tian Q."/>
            <person name="Mei H."/>
            <person name="Zhang T."/>
            <person name="Gao T."/>
            <person name="Zhang H."/>
        </authorList>
    </citation>
    <scope>NUCLEOTIDE SEQUENCE</scope>
    <source>
        <strain evidence="3">3651</strain>
    </source>
</reference>
<evidence type="ECO:0000256" key="2">
    <source>
        <dbReference type="PROSITE-ProRule" id="PRU00708"/>
    </source>
</evidence>
<comment type="caution">
    <text evidence="3">The sequence shown here is derived from an EMBL/GenBank/DDBJ whole genome shotgun (WGS) entry which is preliminary data.</text>
</comment>
<dbReference type="InterPro" id="IPR046960">
    <property type="entry name" value="PPR_At4g14850-like_plant"/>
</dbReference>
<dbReference type="Proteomes" id="UP001293254">
    <property type="component" value="Unassembled WGS sequence"/>
</dbReference>
<dbReference type="NCBIfam" id="TIGR00756">
    <property type="entry name" value="PPR"/>
    <property type="match status" value="3"/>
</dbReference>
<dbReference type="AlphaFoldDB" id="A0AAE2C8E3"/>
<evidence type="ECO:0000313" key="3">
    <source>
        <dbReference type="EMBL" id="KAK4412879.1"/>
    </source>
</evidence>
<keyword evidence="1" id="KW-0677">Repeat</keyword>
<accession>A0AAE2C8E3</accession>
<dbReference type="GO" id="GO:0009451">
    <property type="term" value="P:RNA modification"/>
    <property type="evidence" value="ECO:0007669"/>
    <property type="project" value="InterPro"/>
</dbReference>
<dbReference type="Pfam" id="PF13041">
    <property type="entry name" value="PPR_2"/>
    <property type="match status" value="2"/>
</dbReference>
<protein>
    <submittedName>
        <fullName evidence="3">Pentatricopeptide repeat-containing protein, mitochondrial</fullName>
    </submittedName>
</protein>
<evidence type="ECO:0000256" key="1">
    <source>
        <dbReference type="ARBA" id="ARBA00022737"/>
    </source>
</evidence>
<dbReference type="InterPro" id="IPR002885">
    <property type="entry name" value="PPR_rpt"/>
</dbReference>
<dbReference type="PANTHER" id="PTHR47926:SF373">
    <property type="entry name" value="TETRATRICOPEPTIDE-LIKE HELICAL DOMAIN SUPERFAMILY, DYW DOMAIN-CONTAINING PROTEIN"/>
    <property type="match status" value="1"/>
</dbReference>
<feature type="repeat" description="PPR" evidence="2">
    <location>
        <begin position="108"/>
        <end position="142"/>
    </location>
</feature>
<gene>
    <name evidence="3" type="ORF">Salat_2935100</name>
</gene>
<sequence>MQTSFRASRTLRHGLNVIKPTPLCMHVLGENYIKLQDDHPLKFYNSVGRTQRNSEFLIPREDYTLKQDVAKANWMITKLCQEAMMSGYWKTGRVSDAERLFDEMPDKNVVAWNTMIDGYVRNDRIEQALELFERMEERNVVSWNMVISGLNGALETGWRLFNHMPAKNVISWTAMISGCVRYGKSEEALKTFYYMSRDRKVKPNEGTFVSVLGACSDLAGLSEGMQVHQVISKTVYQEINPKQNSWSRCDPCHFGHRANSNANLLGKGHMQQYGVIGMDQSLGVLYMSWNKMHEGCLQIGGSAKIRIHRLSESVHRIPIADVPFPFEVQ</sequence>
<dbReference type="EMBL" id="JACGWO010000013">
    <property type="protein sequence ID" value="KAK4412879.1"/>
    <property type="molecule type" value="Genomic_DNA"/>
</dbReference>
<dbReference type="PANTHER" id="PTHR47926">
    <property type="entry name" value="PENTATRICOPEPTIDE REPEAT-CONTAINING PROTEIN"/>
    <property type="match status" value="1"/>
</dbReference>
<dbReference type="GO" id="GO:0003723">
    <property type="term" value="F:RNA binding"/>
    <property type="evidence" value="ECO:0007669"/>
    <property type="project" value="InterPro"/>
</dbReference>
<evidence type="ECO:0000313" key="4">
    <source>
        <dbReference type="Proteomes" id="UP001293254"/>
    </source>
</evidence>
<dbReference type="Gene3D" id="1.25.40.10">
    <property type="entry name" value="Tetratricopeptide repeat domain"/>
    <property type="match status" value="2"/>
</dbReference>
<reference evidence="3" key="1">
    <citation type="submission" date="2020-06" db="EMBL/GenBank/DDBJ databases">
        <authorList>
            <person name="Li T."/>
            <person name="Hu X."/>
            <person name="Zhang T."/>
            <person name="Song X."/>
            <person name="Zhang H."/>
            <person name="Dai N."/>
            <person name="Sheng W."/>
            <person name="Hou X."/>
            <person name="Wei L."/>
        </authorList>
    </citation>
    <scope>NUCLEOTIDE SEQUENCE</scope>
    <source>
        <strain evidence="3">3651</strain>
        <tissue evidence="3">Leaf</tissue>
    </source>
</reference>
<dbReference type="PROSITE" id="PS51375">
    <property type="entry name" value="PPR"/>
    <property type="match status" value="2"/>
</dbReference>
<feature type="repeat" description="PPR" evidence="2">
    <location>
        <begin position="168"/>
        <end position="203"/>
    </location>
</feature>
<proteinExistence type="predicted"/>
<organism evidence="3 4">
    <name type="scientific">Sesamum alatum</name>
    <dbReference type="NCBI Taxonomy" id="300844"/>
    <lineage>
        <taxon>Eukaryota</taxon>
        <taxon>Viridiplantae</taxon>
        <taxon>Streptophyta</taxon>
        <taxon>Embryophyta</taxon>
        <taxon>Tracheophyta</taxon>
        <taxon>Spermatophyta</taxon>
        <taxon>Magnoliopsida</taxon>
        <taxon>eudicotyledons</taxon>
        <taxon>Gunneridae</taxon>
        <taxon>Pentapetalae</taxon>
        <taxon>asterids</taxon>
        <taxon>lamiids</taxon>
        <taxon>Lamiales</taxon>
        <taxon>Pedaliaceae</taxon>
        <taxon>Sesamum</taxon>
    </lineage>
</organism>